<organism evidence="1 2">
    <name type="scientific">Glossina palpalis gambiensis</name>
    <dbReference type="NCBI Taxonomy" id="67801"/>
    <lineage>
        <taxon>Eukaryota</taxon>
        <taxon>Metazoa</taxon>
        <taxon>Ecdysozoa</taxon>
        <taxon>Arthropoda</taxon>
        <taxon>Hexapoda</taxon>
        <taxon>Insecta</taxon>
        <taxon>Pterygota</taxon>
        <taxon>Neoptera</taxon>
        <taxon>Endopterygota</taxon>
        <taxon>Diptera</taxon>
        <taxon>Brachycera</taxon>
        <taxon>Muscomorpha</taxon>
        <taxon>Hippoboscoidea</taxon>
        <taxon>Glossinidae</taxon>
        <taxon>Glossina</taxon>
    </lineage>
</organism>
<reference evidence="2" key="1">
    <citation type="submission" date="2015-01" db="EMBL/GenBank/DDBJ databases">
        <authorList>
            <person name="Aksoy S."/>
            <person name="Warren W."/>
            <person name="Wilson R.K."/>
        </authorList>
    </citation>
    <scope>NUCLEOTIDE SEQUENCE [LARGE SCALE GENOMIC DNA]</scope>
    <source>
        <strain evidence="2">IAEA</strain>
    </source>
</reference>
<protein>
    <submittedName>
        <fullName evidence="1">Uncharacterized protein</fullName>
    </submittedName>
</protein>
<keyword evidence="2" id="KW-1185">Reference proteome</keyword>
<dbReference type="EnsemblMetazoa" id="GPPI042116-RA">
    <property type="protein sequence ID" value="GPPI042116-PA"/>
    <property type="gene ID" value="GPPI042116"/>
</dbReference>
<accession>A0A1B0BVU8</accession>
<evidence type="ECO:0000313" key="1">
    <source>
        <dbReference type="EnsemblMetazoa" id="GPPI042116-PA"/>
    </source>
</evidence>
<dbReference type="EMBL" id="JXJN01021479">
    <property type="status" value="NOT_ANNOTATED_CDS"/>
    <property type="molecule type" value="Genomic_DNA"/>
</dbReference>
<evidence type="ECO:0000313" key="2">
    <source>
        <dbReference type="Proteomes" id="UP000092460"/>
    </source>
</evidence>
<name>A0A1B0BVU8_9MUSC</name>
<sequence length="128" mass="14759">MTNATNSASSATLTSTLTTTAYLAPSALNIFAVLAAGCYDEISTIEYKTRKFNHKHQLRHHHNYLYLQQYFLNERGETILNYNFFHNIISSLSQKRKARLSKFNDGKSAKEIMTEYNFSNKRKKAQPE</sequence>
<dbReference type="VEuPathDB" id="VectorBase:GPPI042116"/>
<reference evidence="1" key="2">
    <citation type="submission" date="2020-05" db="UniProtKB">
        <authorList>
            <consortium name="EnsemblMetazoa"/>
        </authorList>
    </citation>
    <scope>IDENTIFICATION</scope>
    <source>
        <strain evidence="1">IAEA</strain>
    </source>
</reference>
<dbReference type="STRING" id="67801.A0A1B0BVU8"/>
<proteinExistence type="predicted"/>
<dbReference type="AlphaFoldDB" id="A0A1B0BVU8"/>
<dbReference type="Proteomes" id="UP000092460">
    <property type="component" value="Unassembled WGS sequence"/>
</dbReference>